<evidence type="ECO:0000259" key="3">
    <source>
        <dbReference type="PROSITE" id="PS51677"/>
    </source>
</evidence>
<evidence type="ECO:0000256" key="1">
    <source>
        <dbReference type="ARBA" id="ARBA00004613"/>
    </source>
</evidence>
<dbReference type="Gene3D" id="3.20.20.370">
    <property type="entry name" value="Glycoside hydrolase/deacetylase"/>
    <property type="match status" value="1"/>
</dbReference>
<keyword evidence="2" id="KW-0732">Signal</keyword>
<comment type="subcellular location">
    <subcellularLocation>
        <location evidence="1">Secreted</location>
    </subcellularLocation>
</comment>
<dbReference type="Proteomes" id="UP000176511">
    <property type="component" value="Unassembled WGS sequence"/>
</dbReference>
<evidence type="ECO:0000313" key="4">
    <source>
        <dbReference type="EMBL" id="OGG61378.1"/>
    </source>
</evidence>
<dbReference type="GO" id="GO:0005576">
    <property type="term" value="C:extracellular region"/>
    <property type="evidence" value="ECO:0007669"/>
    <property type="project" value="UniProtKB-SubCell"/>
</dbReference>
<reference evidence="4 5" key="1">
    <citation type="journal article" date="2016" name="Nat. Commun.">
        <title>Thousands of microbial genomes shed light on interconnected biogeochemical processes in an aquifer system.</title>
        <authorList>
            <person name="Anantharaman K."/>
            <person name="Brown C.T."/>
            <person name="Hug L.A."/>
            <person name="Sharon I."/>
            <person name="Castelle C.J."/>
            <person name="Probst A.J."/>
            <person name="Thomas B.C."/>
            <person name="Singh A."/>
            <person name="Wilkins M.J."/>
            <person name="Karaoz U."/>
            <person name="Brodie E.L."/>
            <person name="Williams K.H."/>
            <person name="Hubbard S.S."/>
            <person name="Banfield J.F."/>
        </authorList>
    </citation>
    <scope>NUCLEOTIDE SEQUENCE [LARGE SCALE GENOMIC DNA]</scope>
</reference>
<dbReference type="GO" id="GO:0005975">
    <property type="term" value="P:carbohydrate metabolic process"/>
    <property type="evidence" value="ECO:0007669"/>
    <property type="project" value="InterPro"/>
</dbReference>
<comment type="caution">
    <text evidence="4">The sequence shown here is derived from an EMBL/GenBank/DDBJ whole genome shotgun (WGS) entry which is preliminary data.</text>
</comment>
<dbReference type="PANTHER" id="PTHR34216">
    <property type="match status" value="1"/>
</dbReference>
<sequence>MKNLLKLMFAVIATIAVTGCIEKQKVTEKAVSQEPRQAVITFTFDDAPKSVATHAFSLLRDNDMLATVYLSTKFMDESGYVSWADVKAFDSRGWEIGAHTHTHANLTAIPEVGIMQELETSTKMFKDRGYAPTSFAAPLGELNPIGKKIIQQFYASQRDAWGNGGMNALPVQDVYHIKSLPLTDKMTMADINATLDRLEQEGGWLVLQFHDVGPVSTGPWSTTLLSEIVAEVKRRNIPVATISEVLKHHSVQ</sequence>
<evidence type="ECO:0000256" key="2">
    <source>
        <dbReference type="ARBA" id="ARBA00022729"/>
    </source>
</evidence>
<dbReference type="InterPro" id="IPR051398">
    <property type="entry name" value="Polysacch_Deacetylase"/>
</dbReference>
<gene>
    <name evidence="4" type="ORF">A3C87_00115</name>
</gene>
<accession>A0A1F6DIY8</accession>
<dbReference type="EMBL" id="MFLE01000018">
    <property type="protein sequence ID" value="OGG61378.1"/>
    <property type="molecule type" value="Genomic_DNA"/>
</dbReference>
<dbReference type="SUPFAM" id="SSF88713">
    <property type="entry name" value="Glycoside hydrolase/deacetylase"/>
    <property type="match status" value="1"/>
</dbReference>
<dbReference type="GO" id="GO:0016810">
    <property type="term" value="F:hydrolase activity, acting on carbon-nitrogen (but not peptide) bonds"/>
    <property type="evidence" value="ECO:0007669"/>
    <property type="project" value="InterPro"/>
</dbReference>
<dbReference type="InterPro" id="IPR011330">
    <property type="entry name" value="Glyco_hydro/deAcase_b/a-brl"/>
</dbReference>
<dbReference type="Pfam" id="PF01522">
    <property type="entry name" value="Polysacc_deac_1"/>
    <property type="match status" value="1"/>
</dbReference>
<dbReference type="PROSITE" id="PS51257">
    <property type="entry name" value="PROKAR_LIPOPROTEIN"/>
    <property type="match status" value="1"/>
</dbReference>
<dbReference type="AlphaFoldDB" id="A0A1F6DIY8"/>
<dbReference type="InterPro" id="IPR002509">
    <property type="entry name" value="NODB_dom"/>
</dbReference>
<dbReference type="PANTHER" id="PTHR34216:SF3">
    <property type="entry name" value="POLY-BETA-1,6-N-ACETYL-D-GLUCOSAMINE N-DEACETYLASE"/>
    <property type="match status" value="1"/>
</dbReference>
<dbReference type="STRING" id="1798491.A3C87_00115"/>
<name>A0A1F6DIY8_9BACT</name>
<dbReference type="PROSITE" id="PS51677">
    <property type="entry name" value="NODB"/>
    <property type="match status" value="1"/>
</dbReference>
<feature type="domain" description="NodB homology" evidence="3">
    <location>
        <begin position="38"/>
        <end position="252"/>
    </location>
</feature>
<proteinExistence type="predicted"/>
<protein>
    <recommendedName>
        <fullName evidence="3">NodB homology domain-containing protein</fullName>
    </recommendedName>
</protein>
<organism evidence="4 5">
    <name type="scientific">Candidatus Kaiserbacteria bacterium RIFCSPHIGHO2_02_FULL_49_34</name>
    <dbReference type="NCBI Taxonomy" id="1798491"/>
    <lineage>
        <taxon>Bacteria</taxon>
        <taxon>Candidatus Kaiseribacteriota</taxon>
    </lineage>
</organism>
<evidence type="ECO:0000313" key="5">
    <source>
        <dbReference type="Proteomes" id="UP000176511"/>
    </source>
</evidence>
<dbReference type="CDD" id="cd10970">
    <property type="entry name" value="CE4_DAC_u1_6s"/>
    <property type="match status" value="1"/>
</dbReference>